<comment type="caution">
    <text evidence="1">The sequence shown here is derived from an EMBL/GenBank/DDBJ whole genome shotgun (WGS) entry which is preliminary data.</text>
</comment>
<dbReference type="Proteomes" id="UP000325598">
    <property type="component" value="Unassembled WGS sequence"/>
</dbReference>
<evidence type="ECO:0000313" key="2">
    <source>
        <dbReference type="Proteomes" id="UP000325598"/>
    </source>
</evidence>
<sequence length="88" mass="9046">MRCELAHGGAGLVPDLLRAGAGLNLGMGYLPGAADFAPDAPALVHAEIGRRVVTGEEPDAIAEAVLALLDLVEGLLSEQVPAYATRRD</sequence>
<evidence type="ECO:0000313" key="1">
    <source>
        <dbReference type="EMBL" id="GES27626.1"/>
    </source>
</evidence>
<reference evidence="1 2" key="1">
    <citation type="submission" date="2019-10" db="EMBL/GenBank/DDBJ databases">
        <title>Whole genome shotgun sequence of Streptomyces angustmyceticus NBRC 3934.</title>
        <authorList>
            <person name="Hosoyama A."/>
            <person name="Ichikawa N."/>
            <person name="Kimura A."/>
            <person name="Kitahashi Y."/>
            <person name="Komaki H."/>
            <person name="Uohara A."/>
        </authorList>
    </citation>
    <scope>NUCLEOTIDE SEQUENCE [LARGE SCALE GENOMIC DNA]</scope>
    <source>
        <strain evidence="1 2">NBRC 3934</strain>
    </source>
</reference>
<protein>
    <submittedName>
        <fullName evidence="1">Uncharacterized protein</fullName>
    </submittedName>
</protein>
<gene>
    <name evidence="1" type="ORF">San01_01120</name>
</gene>
<proteinExistence type="predicted"/>
<dbReference type="AlphaFoldDB" id="A0A5J4L8J7"/>
<dbReference type="RefSeq" id="WP_086720586.1">
    <property type="nucleotide sequence ID" value="NZ_JBJDQE010000005.1"/>
</dbReference>
<accession>A0A5J4L8J7</accession>
<dbReference type="EMBL" id="BLAG01000004">
    <property type="protein sequence ID" value="GES27626.1"/>
    <property type="molecule type" value="Genomic_DNA"/>
</dbReference>
<keyword evidence="2" id="KW-1185">Reference proteome</keyword>
<name>A0A5J4L8J7_9ACTN</name>
<organism evidence="1 2">
    <name type="scientific">Streptomyces angustmyceticus</name>
    <dbReference type="NCBI Taxonomy" id="285578"/>
    <lineage>
        <taxon>Bacteria</taxon>
        <taxon>Bacillati</taxon>
        <taxon>Actinomycetota</taxon>
        <taxon>Actinomycetes</taxon>
        <taxon>Kitasatosporales</taxon>
        <taxon>Streptomycetaceae</taxon>
        <taxon>Streptomyces</taxon>
    </lineage>
</organism>